<evidence type="ECO:0000256" key="2">
    <source>
        <dbReference type="PROSITE-ProRule" id="PRU00358"/>
    </source>
</evidence>
<dbReference type="GO" id="GO:0061630">
    <property type="term" value="F:ubiquitin protein ligase activity"/>
    <property type="evidence" value="ECO:0007669"/>
    <property type="project" value="TreeGrafter"/>
</dbReference>
<dbReference type="GeneID" id="64623539"/>
<comment type="subcellular location">
    <subcellularLocation>
        <location evidence="2">Nucleus</location>
    </subcellularLocation>
</comment>
<dbReference type="OrthoDB" id="2270193at2759"/>
<keyword evidence="5" id="KW-1185">Reference proteome</keyword>
<dbReference type="InterPro" id="IPR003105">
    <property type="entry name" value="SRA_YDG"/>
</dbReference>
<dbReference type="InterPro" id="IPR015947">
    <property type="entry name" value="PUA-like_sf"/>
</dbReference>
<dbReference type="Pfam" id="PF02182">
    <property type="entry name" value="SAD_SRA"/>
    <property type="match status" value="1"/>
</dbReference>
<protein>
    <submittedName>
        <fullName evidence="4">PUA-like domain-containing protein</fullName>
    </submittedName>
</protein>
<dbReference type="Gene3D" id="2.30.280.10">
    <property type="entry name" value="SRA-YDG"/>
    <property type="match status" value="1"/>
</dbReference>
<sequence>PQMTAEQTSRDTGNPVRVIRSHKVLSDFAPAKGYRYDGLYTVETAWKEKNSKGLDICRY</sequence>
<comment type="caution">
    <text evidence="4">The sequence shown here is derived from an EMBL/GenBank/DDBJ whole genome shotgun (WGS) entry which is preliminary data.</text>
</comment>
<organism evidence="4 5">
    <name type="scientific">Suillus subaureus</name>
    <dbReference type="NCBI Taxonomy" id="48587"/>
    <lineage>
        <taxon>Eukaryota</taxon>
        <taxon>Fungi</taxon>
        <taxon>Dikarya</taxon>
        <taxon>Basidiomycota</taxon>
        <taxon>Agaricomycotina</taxon>
        <taxon>Agaricomycetes</taxon>
        <taxon>Agaricomycetidae</taxon>
        <taxon>Boletales</taxon>
        <taxon>Suillineae</taxon>
        <taxon>Suillaceae</taxon>
        <taxon>Suillus</taxon>
    </lineage>
</organism>
<evidence type="ECO:0000256" key="1">
    <source>
        <dbReference type="ARBA" id="ARBA00023242"/>
    </source>
</evidence>
<dbReference type="GO" id="GO:0016567">
    <property type="term" value="P:protein ubiquitination"/>
    <property type="evidence" value="ECO:0007669"/>
    <property type="project" value="TreeGrafter"/>
</dbReference>
<dbReference type="GO" id="GO:0044027">
    <property type="term" value="P:negative regulation of gene expression via chromosomal CpG island methylation"/>
    <property type="evidence" value="ECO:0007669"/>
    <property type="project" value="TreeGrafter"/>
</dbReference>
<evidence type="ECO:0000313" key="4">
    <source>
        <dbReference type="EMBL" id="KAG1801903.1"/>
    </source>
</evidence>
<dbReference type="PANTHER" id="PTHR14140">
    <property type="entry name" value="E3 UBIQUITIN-PROTEIN LIGASE UHRF-RELATED"/>
    <property type="match status" value="1"/>
</dbReference>
<dbReference type="PROSITE" id="PS51015">
    <property type="entry name" value="YDG"/>
    <property type="match status" value="1"/>
</dbReference>
<feature type="non-terminal residue" evidence="4">
    <location>
        <position position="1"/>
    </location>
</feature>
<reference evidence="4" key="1">
    <citation type="journal article" date="2020" name="New Phytol.">
        <title>Comparative genomics reveals dynamic genome evolution in host specialist ectomycorrhizal fungi.</title>
        <authorList>
            <person name="Lofgren L.A."/>
            <person name="Nguyen N.H."/>
            <person name="Vilgalys R."/>
            <person name="Ruytinx J."/>
            <person name="Liao H.L."/>
            <person name="Branco S."/>
            <person name="Kuo A."/>
            <person name="LaButti K."/>
            <person name="Lipzen A."/>
            <person name="Andreopoulos W."/>
            <person name="Pangilinan J."/>
            <person name="Riley R."/>
            <person name="Hundley H."/>
            <person name="Na H."/>
            <person name="Barry K."/>
            <person name="Grigoriev I.V."/>
            <person name="Stajich J.E."/>
            <person name="Kennedy P.G."/>
        </authorList>
    </citation>
    <scope>NUCLEOTIDE SEQUENCE</scope>
    <source>
        <strain evidence="4">MN1</strain>
    </source>
</reference>
<keyword evidence="1 2" id="KW-0539">Nucleus</keyword>
<proteinExistence type="predicted"/>
<feature type="non-terminal residue" evidence="4">
    <location>
        <position position="59"/>
    </location>
</feature>
<dbReference type="AlphaFoldDB" id="A0A9P7DS91"/>
<gene>
    <name evidence="4" type="ORF">BJ212DRAFT_1234545</name>
</gene>
<accession>A0A9P7DS91</accession>
<dbReference type="EMBL" id="JABBWG010000086">
    <property type="protein sequence ID" value="KAG1801903.1"/>
    <property type="molecule type" value="Genomic_DNA"/>
</dbReference>
<dbReference type="SUPFAM" id="SSF88697">
    <property type="entry name" value="PUA domain-like"/>
    <property type="match status" value="1"/>
</dbReference>
<name>A0A9P7DS91_9AGAM</name>
<dbReference type="Proteomes" id="UP000807769">
    <property type="component" value="Unassembled WGS sequence"/>
</dbReference>
<feature type="domain" description="YDG" evidence="3">
    <location>
        <begin position="1"/>
        <end position="59"/>
    </location>
</feature>
<evidence type="ECO:0000313" key="5">
    <source>
        <dbReference type="Proteomes" id="UP000807769"/>
    </source>
</evidence>
<dbReference type="GO" id="GO:0005634">
    <property type="term" value="C:nucleus"/>
    <property type="evidence" value="ECO:0007669"/>
    <property type="project" value="UniProtKB-SubCell"/>
</dbReference>
<dbReference type="InterPro" id="IPR036987">
    <property type="entry name" value="SRA-YDG_sf"/>
</dbReference>
<evidence type="ECO:0000259" key="3">
    <source>
        <dbReference type="PROSITE" id="PS51015"/>
    </source>
</evidence>
<dbReference type="PANTHER" id="PTHR14140:SF27">
    <property type="entry name" value="OS04G0289800 PROTEIN"/>
    <property type="match status" value="1"/>
</dbReference>
<dbReference type="InterPro" id="IPR045134">
    <property type="entry name" value="UHRF1/2-like"/>
</dbReference>
<dbReference type="RefSeq" id="XP_041186171.1">
    <property type="nucleotide sequence ID" value="XM_041329522.1"/>
</dbReference>